<dbReference type="HOGENOM" id="CLU_1729645_0_0_10"/>
<dbReference type="Pfam" id="PF11351">
    <property type="entry name" value="GTA_holin_3TM"/>
    <property type="match status" value="1"/>
</dbReference>
<gene>
    <name evidence="2" type="ordered locus">Plut_0821</name>
</gene>
<evidence type="ECO:0000313" key="2">
    <source>
        <dbReference type="EMBL" id="ABB23690.1"/>
    </source>
</evidence>
<feature type="transmembrane region" description="Helical" evidence="1">
    <location>
        <begin position="120"/>
        <end position="138"/>
    </location>
</feature>
<dbReference type="RefSeq" id="WP_011357564.1">
    <property type="nucleotide sequence ID" value="NC_007512.1"/>
</dbReference>
<dbReference type="AlphaFoldDB" id="Q3B4P1"/>
<dbReference type="EMBL" id="CP000096">
    <property type="protein sequence ID" value="ABB23690.1"/>
    <property type="molecule type" value="Genomic_DNA"/>
</dbReference>
<evidence type="ECO:0000256" key="1">
    <source>
        <dbReference type="SAM" id="Phobius"/>
    </source>
</evidence>
<organism evidence="2 3">
    <name type="scientific">Chlorobium luteolum (strain DSM 273 / BCRC 81028 / 2530)</name>
    <name type="common">Pelodictyon luteolum</name>
    <dbReference type="NCBI Taxonomy" id="319225"/>
    <lineage>
        <taxon>Bacteria</taxon>
        <taxon>Pseudomonadati</taxon>
        <taxon>Chlorobiota</taxon>
        <taxon>Chlorobiia</taxon>
        <taxon>Chlorobiales</taxon>
        <taxon>Chlorobiaceae</taxon>
        <taxon>Chlorobium/Pelodictyon group</taxon>
        <taxon>Pelodictyon</taxon>
    </lineage>
</organism>
<keyword evidence="1" id="KW-0812">Transmembrane</keyword>
<feature type="transmembrane region" description="Helical" evidence="1">
    <location>
        <begin position="81"/>
        <end position="100"/>
    </location>
</feature>
<dbReference type="KEGG" id="plt:Plut_0821"/>
<evidence type="ECO:0000313" key="3">
    <source>
        <dbReference type="Proteomes" id="UP000002709"/>
    </source>
</evidence>
<name>Q3B4P1_CHLL3</name>
<sequence length="151" mass="16144">MAFSVNGSNDPITAPITSPITGATSTLTAIIDDEPDAGGGEMGEGLPGRQYPVREQLIMQHTLNTAERGHGSVFVAGWRPFVGWVSGLALAYAAIMDPLLRFTARVVFGYEGEFPGIDTTLTLQILFGMLGLGAFRSWEKKESVARSSLKP</sequence>
<dbReference type="Proteomes" id="UP000002709">
    <property type="component" value="Chromosome"/>
</dbReference>
<dbReference type="OrthoDB" id="1433389at2"/>
<accession>Q3B4P1</accession>
<dbReference type="STRING" id="319225.Plut_0821"/>
<evidence type="ECO:0008006" key="4">
    <source>
        <dbReference type="Google" id="ProtNLM"/>
    </source>
</evidence>
<keyword evidence="1" id="KW-0472">Membrane</keyword>
<protein>
    <recommendedName>
        <fullName evidence="4">Holin of 3TMs, for gene-transfer release</fullName>
    </recommendedName>
</protein>
<dbReference type="InterPro" id="IPR021497">
    <property type="entry name" value="GTA_holin_3TM"/>
</dbReference>
<keyword evidence="3" id="KW-1185">Reference proteome</keyword>
<proteinExistence type="predicted"/>
<keyword evidence="1" id="KW-1133">Transmembrane helix</keyword>
<reference evidence="3" key="1">
    <citation type="submission" date="2005-08" db="EMBL/GenBank/DDBJ databases">
        <title>Complete sequence of Pelodictyon luteolum DSM 273.</title>
        <authorList>
            <consortium name="US DOE Joint Genome Institute"/>
            <person name="Copeland A."/>
            <person name="Lucas S."/>
            <person name="Lapidus A."/>
            <person name="Barry K."/>
            <person name="Detter J.C."/>
            <person name="Glavina T."/>
            <person name="Hammon N."/>
            <person name="Israni S."/>
            <person name="Pitluck S."/>
            <person name="Bryant D."/>
            <person name="Schmutz J."/>
            <person name="Larimer F."/>
            <person name="Land M."/>
            <person name="Kyrpides N."/>
            <person name="Ivanova N."/>
            <person name="Richardson P."/>
        </authorList>
    </citation>
    <scope>NUCLEOTIDE SEQUENCE [LARGE SCALE GENOMIC DNA]</scope>
    <source>
        <strain evidence="3">DSM 273 / BCRC 81028 / 2530</strain>
    </source>
</reference>